<dbReference type="InterPro" id="IPR014729">
    <property type="entry name" value="Rossmann-like_a/b/a_fold"/>
</dbReference>
<reference evidence="2 3" key="1">
    <citation type="submission" date="2023-12" db="EMBL/GenBank/DDBJ databases">
        <title>30 novel species of actinomycetes from the DSMZ collection.</title>
        <authorList>
            <person name="Nouioui I."/>
        </authorList>
    </citation>
    <scope>NUCLEOTIDE SEQUENCE [LARGE SCALE GENOMIC DNA]</scope>
    <source>
        <strain evidence="2 3">DSM 41528</strain>
    </source>
</reference>
<dbReference type="EMBL" id="JAZBJP010000002">
    <property type="protein sequence ID" value="MEE4419605.1"/>
    <property type="molecule type" value="Genomic_DNA"/>
</dbReference>
<dbReference type="SUPFAM" id="SSF52402">
    <property type="entry name" value="Adenine nucleotide alpha hydrolases-like"/>
    <property type="match status" value="1"/>
</dbReference>
<evidence type="ECO:0000256" key="1">
    <source>
        <dbReference type="SAM" id="MobiDB-lite"/>
    </source>
</evidence>
<name>A0ABU7NN14_9ACTN</name>
<organism evidence="2 3">
    <name type="scientific">Streptomyces bugieae</name>
    <dbReference type="NCBI Taxonomy" id="3098223"/>
    <lineage>
        <taxon>Bacteria</taxon>
        <taxon>Bacillati</taxon>
        <taxon>Actinomycetota</taxon>
        <taxon>Actinomycetes</taxon>
        <taxon>Kitasatosporales</taxon>
        <taxon>Streptomycetaceae</taxon>
        <taxon>Streptomyces</taxon>
    </lineage>
</organism>
<protein>
    <recommendedName>
        <fullName evidence="4">Phosphoadenosine phosphosulphate reductase domain-containing protein</fullName>
    </recommendedName>
</protein>
<proteinExistence type="predicted"/>
<evidence type="ECO:0008006" key="4">
    <source>
        <dbReference type="Google" id="ProtNLM"/>
    </source>
</evidence>
<dbReference type="Proteomes" id="UP001307760">
    <property type="component" value="Unassembled WGS sequence"/>
</dbReference>
<feature type="region of interest" description="Disordered" evidence="1">
    <location>
        <begin position="1"/>
        <end position="35"/>
    </location>
</feature>
<dbReference type="Gene3D" id="3.40.50.620">
    <property type="entry name" value="HUPs"/>
    <property type="match status" value="1"/>
</dbReference>
<sequence length="361" mass="41106">MGSRSRTAQTAEHMLPGMPDGVEKKPPKATDDDSWRARTLDEAIARTYELLDQAIVRFSTGEATTVITKGARVGQIVNYGPRVLEGIWGLYSGGRDSVNTAHLLRKYMKDRALFRHFFRGIIHVNTGTAIAETTQHVREAVPAWGMQLTELTPRVNYLDLVLGNVRATTGPNIGRSVWLGFPGPGTLPHSVMYTRLKDQPLQAFRRQMVGSEGTRRKVMYVGGMRWDESDKRFRNAEEVDVDGGIVWVSPVVHWTNAHMREYRARYRCEKTHKHQPHRMCGDEALPVNPVTENLHMSGDCACGVYAKAEEKDERRFFYPEHGAEIDRWEKTVRDAEIPACVWARPHRKASVRRRPAHRPRT</sequence>
<feature type="compositionally biased region" description="Basic and acidic residues" evidence="1">
    <location>
        <begin position="21"/>
        <end position="35"/>
    </location>
</feature>
<gene>
    <name evidence="2" type="ORF">V2J85_09590</name>
</gene>
<keyword evidence="3" id="KW-1185">Reference proteome</keyword>
<evidence type="ECO:0000313" key="2">
    <source>
        <dbReference type="EMBL" id="MEE4419605.1"/>
    </source>
</evidence>
<evidence type="ECO:0000313" key="3">
    <source>
        <dbReference type="Proteomes" id="UP001307760"/>
    </source>
</evidence>
<accession>A0ABU7NN14</accession>
<feature type="compositionally biased region" description="Polar residues" evidence="1">
    <location>
        <begin position="1"/>
        <end position="10"/>
    </location>
</feature>
<dbReference type="RefSeq" id="WP_330821301.1">
    <property type="nucleotide sequence ID" value="NZ_JAZBJP010000002.1"/>
</dbReference>
<comment type="caution">
    <text evidence="2">The sequence shown here is derived from an EMBL/GenBank/DDBJ whole genome shotgun (WGS) entry which is preliminary data.</text>
</comment>